<gene>
    <name evidence="5" type="primary">LOC100366445</name>
</gene>
<dbReference type="PANTHER" id="PTHR46615">
    <property type="entry name" value="ARYLSULFATASE K"/>
    <property type="match status" value="1"/>
</dbReference>
<dbReference type="InterPro" id="IPR051849">
    <property type="entry name" value="GAG-degrading_sulfatase"/>
</dbReference>
<evidence type="ECO:0000313" key="4">
    <source>
        <dbReference type="Proteomes" id="UP000694865"/>
    </source>
</evidence>
<keyword evidence="4" id="KW-1185">Reference proteome</keyword>
<reference evidence="5" key="1">
    <citation type="submission" date="2025-08" db="UniProtKB">
        <authorList>
            <consortium name="RefSeq"/>
        </authorList>
    </citation>
    <scope>IDENTIFICATION</scope>
    <source>
        <tissue evidence="5">Testes</tissue>
    </source>
</reference>
<dbReference type="Proteomes" id="UP000694865">
    <property type="component" value="Unplaced"/>
</dbReference>
<dbReference type="Gene3D" id="3.40.720.10">
    <property type="entry name" value="Alkaline Phosphatase, subunit A"/>
    <property type="match status" value="1"/>
</dbReference>
<name>A0ABM0GLZ0_SACKO</name>
<proteinExistence type="inferred from homology"/>
<dbReference type="PANTHER" id="PTHR46615:SF1">
    <property type="entry name" value="ARYLSULFATASE K"/>
    <property type="match status" value="1"/>
</dbReference>
<dbReference type="SUPFAM" id="SSF53649">
    <property type="entry name" value="Alkaline phosphatase-like"/>
    <property type="match status" value="1"/>
</dbReference>
<dbReference type="InterPro" id="IPR000917">
    <property type="entry name" value="Sulfatase_N"/>
</dbReference>
<dbReference type="GeneID" id="100366445"/>
<evidence type="ECO:0000313" key="5">
    <source>
        <dbReference type="RefSeq" id="XP_002732869.2"/>
    </source>
</evidence>
<feature type="domain" description="Sulfatase N-terminal" evidence="3">
    <location>
        <begin position="15"/>
        <end position="330"/>
    </location>
</feature>
<organism evidence="4 5">
    <name type="scientific">Saccoglossus kowalevskii</name>
    <name type="common">Acorn worm</name>
    <dbReference type="NCBI Taxonomy" id="10224"/>
    <lineage>
        <taxon>Eukaryota</taxon>
        <taxon>Metazoa</taxon>
        <taxon>Hemichordata</taxon>
        <taxon>Enteropneusta</taxon>
        <taxon>Harrimaniidae</taxon>
        <taxon>Saccoglossus</taxon>
    </lineage>
</organism>
<evidence type="ECO:0000256" key="2">
    <source>
        <dbReference type="ARBA" id="ARBA00008779"/>
    </source>
</evidence>
<comment type="similarity">
    <text evidence="2">Belongs to the sulfatase family.</text>
</comment>
<comment type="cofactor">
    <cofactor evidence="1">
        <name>Ca(2+)</name>
        <dbReference type="ChEBI" id="CHEBI:29108"/>
    </cofactor>
</comment>
<protein>
    <submittedName>
        <fullName evidence="5">Arylsulfatase K-like</fullName>
    </submittedName>
</protein>
<dbReference type="RefSeq" id="XP_002732869.2">
    <property type="nucleotide sequence ID" value="XM_002732823.2"/>
</dbReference>
<accession>A0ABM0GLZ0</accession>
<evidence type="ECO:0000259" key="3">
    <source>
        <dbReference type="Pfam" id="PF00884"/>
    </source>
</evidence>
<dbReference type="Pfam" id="PF00884">
    <property type="entry name" value="Sulfatase"/>
    <property type="match status" value="1"/>
</dbReference>
<sequence length="487" mass="55688">MDGRLVGNNLTAVNMANINNRLVSHGVTFTNAYTNSPICCPSRSALWSGLYTHITHAWNNHEGLPADYPTWKIKLEKAGYDSKILGKTDYVSGRHTLSNRVEAWTRNVNFTLAQEGRPTPVLVGNKTTIRVKDVDWDNIDKAKDWLENRKSSKATKPFLLYIGINLPHPYSTPGEGEHPGGSTFMTSPYWLQYVDMSKVTIPKWTPLDKMHPVDYYESATKNCTSHFTKDEIRKIRAYYYGMCAEVDGMVGEILDQLDSLGLTNTTQVIFTSDHGEMAMEHRQFYKMTMYEASSHVPLIITNPTVPSRQGVAVNDPVSLVDIFPTLMDMAAIHHPVGLNGTSLMPYLEGKSHVKKPDWVLSQYHGCNVNMSAYMLRRQEWKYITYGNGKQVAPHLFNLDEDPDELHDYANERHDIIAEMDNKLRSIIDYADITNEVSRYNKESFSSWKTSIGDKYSDTIANLRWWKDWQKDPNGNEQRIEEWLKSVE</sequence>
<dbReference type="InterPro" id="IPR017850">
    <property type="entry name" value="Alkaline_phosphatase_core_sf"/>
</dbReference>
<evidence type="ECO:0000256" key="1">
    <source>
        <dbReference type="ARBA" id="ARBA00001913"/>
    </source>
</evidence>